<reference evidence="3 4" key="1">
    <citation type="submission" date="2019-12" db="EMBL/GenBank/DDBJ databases">
        <title>Genomic-based taxomic classification of the family Erythrobacteraceae.</title>
        <authorList>
            <person name="Xu L."/>
        </authorList>
    </citation>
    <scope>NUCLEOTIDE SEQUENCE [LARGE SCALE GENOMIC DNA]</scope>
    <source>
        <strain evidence="3 4">MCCC 1K01500</strain>
    </source>
</reference>
<dbReference type="Proteomes" id="UP000433652">
    <property type="component" value="Unassembled WGS sequence"/>
</dbReference>
<keyword evidence="4" id="KW-1185">Reference proteome</keyword>
<dbReference type="EMBL" id="WTYM01000033">
    <property type="protein sequence ID" value="MXO59239.1"/>
    <property type="molecule type" value="Genomic_DNA"/>
</dbReference>
<comment type="caution">
    <text evidence="3">The sequence shown here is derived from an EMBL/GenBank/DDBJ whole genome shotgun (WGS) entry which is preliminary data.</text>
</comment>
<protein>
    <submittedName>
        <fullName evidence="3">DUF3380 domain-containing protein</fullName>
    </submittedName>
</protein>
<accession>A0A6I4SV34</accession>
<evidence type="ECO:0000313" key="4">
    <source>
        <dbReference type="Proteomes" id="UP000433652"/>
    </source>
</evidence>
<gene>
    <name evidence="3" type="ORF">GRI89_06765</name>
</gene>
<proteinExistence type="predicted"/>
<dbReference type="InterPro" id="IPR024408">
    <property type="entry name" value="Muramidase"/>
</dbReference>
<name>A0A6I4SV34_9SPHN</name>
<feature type="domain" description="N-acetylmuramidase" evidence="2">
    <location>
        <begin position="28"/>
        <end position="191"/>
    </location>
</feature>
<evidence type="ECO:0000259" key="1">
    <source>
        <dbReference type="Pfam" id="PF01471"/>
    </source>
</evidence>
<dbReference type="SUPFAM" id="SSF47090">
    <property type="entry name" value="PGBD-like"/>
    <property type="match status" value="2"/>
</dbReference>
<dbReference type="AlphaFoldDB" id="A0A6I4SV34"/>
<evidence type="ECO:0000259" key="2">
    <source>
        <dbReference type="Pfam" id="PF11860"/>
    </source>
</evidence>
<feature type="domain" description="Peptidoglycan binding-like" evidence="1">
    <location>
        <begin position="285"/>
        <end position="334"/>
    </location>
</feature>
<dbReference type="OrthoDB" id="1523598at2"/>
<dbReference type="Gene3D" id="1.10.101.10">
    <property type="entry name" value="PGBD-like superfamily/PGBD"/>
    <property type="match status" value="2"/>
</dbReference>
<dbReference type="InterPro" id="IPR036365">
    <property type="entry name" value="PGBD-like_sf"/>
</dbReference>
<feature type="domain" description="Peptidoglycan binding-like" evidence="1">
    <location>
        <begin position="223"/>
        <end position="260"/>
    </location>
</feature>
<dbReference type="Pfam" id="PF01471">
    <property type="entry name" value="PG_binding_1"/>
    <property type="match status" value="2"/>
</dbReference>
<dbReference type="RefSeq" id="WP_159793463.1">
    <property type="nucleotide sequence ID" value="NZ_WTYM01000033.1"/>
</dbReference>
<dbReference type="InterPro" id="IPR036366">
    <property type="entry name" value="PGBDSf"/>
</dbReference>
<sequence length="337" mass="36813">MSRNFKGDPTPLGIADYERAATDLGCSVAAIRAVAQVESAGNGFLPDGRPKILFERHIFHRLTNGQFTAAHPDISFPSGGGYLGKELEYGRLEEAMALDEKAALSSASWGKFQVMGFNHKLVGEPSLDTFIDTMVSGEPGQLKYFIGYIKATGLADELQRLDWRGFARGYNGASFEKFNYDKKMQRAFETFSEGGARTDTPMPLLKIGARGQDVVHLQELLGLTTDGDFGPATKARVVEFQKSKRMFADGIVGQQTWTALLANSRTANITGPARTRPPLREGDRGEDVKFLQEKLGINADGVFGTGTQLAVIDFQRDHRLTADGIVGAKTWDKLLGI</sequence>
<organism evidence="3 4">
    <name type="scientific">Croceibacterium salegens</name>
    <dbReference type="NCBI Taxonomy" id="1737568"/>
    <lineage>
        <taxon>Bacteria</taxon>
        <taxon>Pseudomonadati</taxon>
        <taxon>Pseudomonadota</taxon>
        <taxon>Alphaproteobacteria</taxon>
        <taxon>Sphingomonadales</taxon>
        <taxon>Erythrobacteraceae</taxon>
        <taxon>Croceibacterium</taxon>
    </lineage>
</organism>
<dbReference type="Pfam" id="PF11860">
    <property type="entry name" value="Muramidase"/>
    <property type="match status" value="1"/>
</dbReference>
<dbReference type="InterPro" id="IPR002477">
    <property type="entry name" value="Peptidoglycan-bd-like"/>
</dbReference>
<evidence type="ECO:0000313" key="3">
    <source>
        <dbReference type="EMBL" id="MXO59239.1"/>
    </source>
</evidence>